<evidence type="ECO:0000313" key="3">
    <source>
        <dbReference type="Proteomes" id="UP000235388"/>
    </source>
</evidence>
<proteinExistence type="predicted"/>
<evidence type="ECO:0000313" key="2">
    <source>
        <dbReference type="EMBL" id="PLW33115.1"/>
    </source>
</evidence>
<reference evidence="2 3" key="1">
    <citation type="submission" date="2017-11" db="EMBL/GenBank/DDBJ databases">
        <title>De novo assembly and phasing of dikaryotic genomes from two isolates of Puccinia coronata f. sp. avenae, the causal agent of oat crown rust.</title>
        <authorList>
            <person name="Miller M.E."/>
            <person name="Zhang Y."/>
            <person name="Omidvar V."/>
            <person name="Sperschneider J."/>
            <person name="Schwessinger B."/>
            <person name="Raley C."/>
            <person name="Palmer J.M."/>
            <person name="Garnica D."/>
            <person name="Upadhyaya N."/>
            <person name="Rathjen J."/>
            <person name="Taylor J.M."/>
            <person name="Park R.F."/>
            <person name="Dodds P.N."/>
            <person name="Hirsch C.D."/>
            <person name="Kianian S.F."/>
            <person name="Figueroa M."/>
        </authorList>
    </citation>
    <scope>NUCLEOTIDE SEQUENCE [LARGE SCALE GENOMIC DNA]</scope>
    <source>
        <strain evidence="2">12NC29</strain>
    </source>
</reference>
<organism evidence="2 3">
    <name type="scientific">Puccinia coronata f. sp. avenae</name>
    <dbReference type="NCBI Taxonomy" id="200324"/>
    <lineage>
        <taxon>Eukaryota</taxon>
        <taxon>Fungi</taxon>
        <taxon>Dikarya</taxon>
        <taxon>Basidiomycota</taxon>
        <taxon>Pucciniomycotina</taxon>
        <taxon>Pucciniomycetes</taxon>
        <taxon>Pucciniales</taxon>
        <taxon>Pucciniaceae</taxon>
        <taxon>Puccinia</taxon>
    </lineage>
</organism>
<evidence type="ECO:0000256" key="1">
    <source>
        <dbReference type="SAM" id="MobiDB-lite"/>
    </source>
</evidence>
<comment type="caution">
    <text evidence="2">The sequence shown here is derived from an EMBL/GenBank/DDBJ whole genome shotgun (WGS) entry which is preliminary data.</text>
</comment>
<name>A0A2N5U5W2_9BASI</name>
<accession>A0A2N5U5W2</accession>
<dbReference type="AlphaFoldDB" id="A0A2N5U5W2"/>
<sequence>MGRPRHQQTSSRVYPEYLHQSPADLADHHLKHYSQEMSEDGGDKDNENSSIVSNFPPVPPLGPGSQPHHHHSPLLGRVPSTRIFFRQSAEPASSAASSGHQNLRTWSRGLVLTLTSPSSGLENHLNAFAVHNISAPNGSIYGSIEGIGASFQSLFVKDCHG</sequence>
<gene>
    <name evidence="2" type="ORF">PCANC_23052</name>
</gene>
<dbReference type="Proteomes" id="UP000235388">
    <property type="component" value="Unassembled WGS sequence"/>
</dbReference>
<feature type="region of interest" description="Disordered" evidence="1">
    <location>
        <begin position="1"/>
        <end position="77"/>
    </location>
</feature>
<keyword evidence="3" id="KW-1185">Reference proteome</keyword>
<protein>
    <submittedName>
        <fullName evidence="2">Uncharacterized protein</fullName>
    </submittedName>
</protein>
<dbReference type="STRING" id="200324.A0A2N5U5W2"/>
<dbReference type="EMBL" id="PGCJ01000307">
    <property type="protein sequence ID" value="PLW33115.1"/>
    <property type="molecule type" value="Genomic_DNA"/>
</dbReference>